<dbReference type="Pfam" id="PF00874">
    <property type="entry name" value="PRD"/>
    <property type="match status" value="2"/>
</dbReference>
<evidence type="ECO:0000256" key="1">
    <source>
        <dbReference type="ARBA" id="ARBA00022737"/>
    </source>
</evidence>
<dbReference type="PATRIC" id="fig|28037.233.peg.461"/>
<dbReference type="Gene3D" id="1.20.890.100">
    <property type="match status" value="1"/>
</dbReference>
<evidence type="ECO:0000313" key="4">
    <source>
        <dbReference type="Proteomes" id="UP000070458"/>
    </source>
</evidence>
<proteinExistence type="predicted"/>
<organism evidence="3 4">
    <name type="scientific">Streptococcus mitis</name>
    <dbReference type="NCBI Taxonomy" id="28037"/>
    <lineage>
        <taxon>Bacteria</taxon>
        <taxon>Bacillati</taxon>
        <taxon>Bacillota</taxon>
        <taxon>Bacilli</taxon>
        <taxon>Lactobacillales</taxon>
        <taxon>Streptococcaceae</taxon>
        <taxon>Streptococcus</taxon>
        <taxon>Streptococcus mitis group</taxon>
    </lineage>
</organism>
<dbReference type="InterPro" id="IPR011608">
    <property type="entry name" value="PRD"/>
</dbReference>
<comment type="caution">
    <text evidence="3">The sequence shown here is derived from an EMBL/GenBank/DDBJ whole genome shotgun (WGS) entry which is preliminary data.</text>
</comment>
<evidence type="ECO:0000259" key="2">
    <source>
        <dbReference type="PROSITE" id="PS51372"/>
    </source>
</evidence>
<dbReference type="PROSITE" id="PS51372">
    <property type="entry name" value="PRD_2"/>
    <property type="match status" value="2"/>
</dbReference>
<dbReference type="Proteomes" id="UP000070458">
    <property type="component" value="Unassembled WGS sequence"/>
</dbReference>
<protein>
    <submittedName>
        <fullName evidence="3">Beta-glucoside bgl operon antiterminator, BglG family</fullName>
    </submittedName>
</protein>
<dbReference type="AlphaFoldDB" id="A0A139PY85"/>
<dbReference type="InterPro" id="IPR004341">
    <property type="entry name" value="CAT_RNA-bd_dom"/>
</dbReference>
<feature type="domain" description="PRD" evidence="2">
    <location>
        <begin position="168"/>
        <end position="275"/>
    </location>
</feature>
<dbReference type="InterPro" id="IPR050661">
    <property type="entry name" value="BglG_antiterminators"/>
</dbReference>
<dbReference type="SMART" id="SM01061">
    <property type="entry name" value="CAT_RBD"/>
    <property type="match status" value="1"/>
</dbReference>
<name>A0A139PY85_STRMT</name>
<gene>
    <name evidence="3" type="ORF">SMIDD26_00421</name>
</gene>
<dbReference type="InterPro" id="IPR036634">
    <property type="entry name" value="PRD_sf"/>
</dbReference>
<dbReference type="PANTHER" id="PTHR30185:SF15">
    <property type="entry name" value="CRYPTIC BETA-GLUCOSIDE BGL OPERON ANTITERMINATOR"/>
    <property type="match status" value="1"/>
</dbReference>
<dbReference type="GO" id="GO:0006355">
    <property type="term" value="P:regulation of DNA-templated transcription"/>
    <property type="evidence" value="ECO:0007669"/>
    <property type="project" value="InterPro"/>
</dbReference>
<feature type="domain" description="PRD" evidence="2">
    <location>
        <begin position="63"/>
        <end position="167"/>
    </location>
</feature>
<accession>A0A139PY85</accession>
<dbReference type="Gene3D" id="1.20.58.1950">
    <property type="match status" value="1"/>
</dbReference>
<dbReference type="InterPro" id="IPR036650">
    <property type="entry name" value="CAT_RNA-bd_dom_sf"/>
</dbReference>
<dbReference type="Gene3D" id="1.10.1790.10">
    <property type="entry name" value="PRD domain"/>
    <property type="match status" value="1"/>
</dbReference>
<keyword evidence="1" id="KW-0677">Repeat</keyword>
<dbReference type="SUPFAM" id="SSF63520">
    <property type="entry name" value="PTS-regulatory domain, PRD"/>
    <property type="match status" value="2"/>
</dbReference>
<sequence length="275" mass="32279">MGEIMKIKKIFNNNVVLSEMKDQEIIVMGRGLAFGKKVDDELDENKIDKRYILSQNHREVFFEISVELLEVADKAISFAKCTLDNAIKDTAFLSLADHMYGVEQRIRDGFFMKNFLMWDIKRFFPKEYEAGLYANELLSSYLGQELPDDEAGFMALTLVNSELNHQNSNARDLTQLMEEIMTIVKYSLEIPLEQDDVYVQRFITHLKFFCERVLTNTKQEELDDSLMFELMCQKYPIAYETTKKIALHLEKTKQYSISDDEQLYLTIHLSRIRKK</sequence>
<dbReference type="EMBL" id="LQOD01000064">
    <property type="protein sequence ID" value="KXT95254.1"/>
    <property type="molecule type" value="Genomic_DNA"/>
</dbReference>
<reference evidence="3 4" key="1">
    <citation type="submission" date="2016-01" db="EMBL/GenBank/DDBJ databases">
        <title>Highly variable Streptococcus oralis are common among viridans streptococci isolated from primates.</title>
        <authorList>
            <person name="Denapaite D."/>
            <person name="Rieger M."/>
            <person name="Koendgen S."/>
            <person name="Brueckner R."/>
            <person name="Ochigava I."/>
            <person name="Kappeler P."/>
            <person name="Maetz-Rensing K."/>
            <person name="Leendertz F."/>
            <person name="Hakenbeck R."/>
        </authorList>
    </citation>
    <scope>NUCLEOTIDE SEQUENCE [LARGE SCALE GENOMIC DNA]</scope>
    <source>
        <strain evidence="3 4">DD26</strain>
    </source>
</reference>
<dbReference type="GO" id="GO:0003723">
    <property type="term" value="F:RNA binding"/>
    <property type="evidence" value="ECO:0007669"/>
    <property type="project" value="InterPro"/>
</dbReference>
<dbReference type="Gene3D" id="2.30.24.10">
    <property type="entry name" value="CAT RNA-binding domain"/>
    <property type="match status" value="1"/>
</dbReference>
<evidence type="ECO:0000313" key="3">
    <source>
        <dbReference type="EMBL" id="KXT95254.1"/>
    </source>
</evidence>
<dbReference type="Pfam" id="PF03123">
    <property type="entry name" value="CAT_RBD"/>
    <property type="match status" value="1"/>
</dbReference>
<dbReference type="PANTHER" id="PTHR30185">
    <property type="entry name" value="CRYPTIC BETA-GLUCOSIDE BGL OPERON ANTITERMINATOR"/>
    <property type="match status" value="1"/>
</dbReference>
<dbReference type="SUPFAM" id="SSF50151">
    <property type="entry name" value="SacY-like RNA-binding domain"/>
    <property type="match status" value="1"/>
</dbReference>